<reference evidence="2 3" key="1">
    <citation type="submission" date="2014-01" db="EMBL/GenBank/DDBJ databases">
        <title>Roseivivax isoporae LMG 25204 Genome Sequencing.</title>
        <authorList>
            <person name="Lai Q."/>
            <person name="Li G."/>
            <person name="Shao Z."/>
        </authorList>
    </citation>
    <scope>NUCLEOTIDE SEQUENCE [LARGE SCALE GENOMIC DNA]</scope>
    <source>
        <strain evidence="2 3">LMG 25204</strain>
    </source>
</reference>
<dbReference type="eggNOG" id="ENOG5032RXY">
    <property type="taxonomic scope" value="Bacteria"/>
</dbReference>
<organism evidence="2 3">
    <name type="scientific">Roseivivax isoporae LMG 25204</name>
    <dbReference type="NCBI Taxonomy" id="1449351"/>
    <lineage>
        <taxon>Bacteria</taxon>
        <taxon>Pseudomonadati</taxon>
        <taxon>Pseudomonadota</taxon>
        <taxon>Alphaproteobacteria</taxon>
        <taxon>Rhodobacterales</taxon>
        <taxon>Roseobacteraceae</taxon>
        <taxon>Roseivivax</taxon>
    </lineage>
</organism>
<dbReference type="RefSeq" id="WP_043773896.1">
    <property type="nucleotide sequence ID" value="NZ_JAME01000034.1"/>
</dbReference>
<sequence>MQDGAHGREGPDGDTVIATLSASAARRWLGVGALLTLGGMLLALAAGTPMAAGWRVVFLAAGGLVLWAAARMEGATRGVLELTPRELRERDGDIIARLDEVVRVDRSMFAIKPSNGFLLTLSAPGRRAWRPGLWWRLGRRVAIGGVTPGSQSRPMADAIALLIAERD</sequence>
<comment type="caution">
    <text evidence="2">The sequence shown here is derived from an EMBL/GenBank/DDBJ whole genome shotgun (WGS) entry which is preliminary data.</text>
</comment>
<gene>
    <name evidence="2" type="ORF">RISW2_14385</name>
</gene>
<keyword evidence="1" id="KW-1133">Transmembrane helix</keyword>
<dbReference type="Proteomes" id="UP000023430">
    <property type="component" value="Unassembled WGS sequence"/>
</dbReference>
<dbReference type="EMBL" id="JAME01000034">
    <property type="protein sequence ID" value="ETX27380.1"/>
    <property type="molecule type" value="Genomic_DNA"/>
</dbReference>
<feature type="transmembrane region" description="Helical" evidence="1">
    <location>
        <begin position="52"/>
        <end position="70"/>
    </location>
</feature>
<proteinExistence type="predicted"/>
<evidence type="ECO:0000256" key="1">
    <source>
        <dbReference type="SAM" id="Phobius"/>
    </source>
</evidence>
<protein>
    <submittedName>
        <fullName evidence="2">Uncharacterized protein</fullName>
    </submittedName>
</protein>
<accession>X7F3J3</accession>
<dbReference type="AlphaFoldDB" id="X7F3J3"/>
<keyword evidence="1" id="KW-0472">Membrane</keyword>
<feature type="transmembrane region" description="Helical" evidence="1">
    <location>
        <begin position="28"/>
        <end position="46"/>
    </location>
</feature>
<dbReference type="STRING" id="1449351.RISW2_14385"/>
<name>X7F3J3_9RHOB</name>
<dbReference type="PATRIC" id="fig|1449351.3.peg.3750"/>
<keyword evidence="1" id="KW-0812">Transmembrane</keyword>
<keyword evidence="3" id="KW-1185">Reference proteome</keyword>
<evidence type="ECO:0000313" key="2">
    <source>
        <dbReference type="EMBL" id="ETX27380.1"/>
    </source>
</evidence>
<dbReference type="OrthoDB" id="7862519at2"/>
<evidence type="ECO:0000313" key="3">
    <source>
        <dbReference type="Proteomes" id="UP000023430"/>
    </source>
</evidence>